<feature type="compositionally biased region" description="Basic and acidic residues" evidence="1">
    <location>
        <begin position="73"/>
        <end position="100"/>
    </location>
</feature>
<proteinExistence type="predicted"/>
<protein>
    <submittedName>
        <fullName evidence="2">Uncharacterized protein</fullName>
    </submittedName>
</protein>
<feature type="region of interest" description="Disordered" evidence="1">
    <location>
        <begin position="59"/>
        <end position="119"/>
    </location>
</feature>
<organism evidence="2">
    <name type="scientific">marine sediment metagenome</name>
    <dbReference type="NCBI Taxonomy" id="412755"/>
    <lineage>
        <taxon>unclassified sequences</taxon>
        <taxon>metagenomes</taxon>
        <taxon>ecological metagenomes</taxon>
    </lineage>
</organism>
<dbReference type="EMBL" id="LAZR01043379">
    <property type="protein sequence ID" value="KKL07218.1"/>
    <property type="molecule type" value="Genomic_DNA"/>
</dbReference>
<comment type="caution">
    <text evidence="2">The sequence shown here is derived from an EMBL/GenBank/DDBJ whole genome shotgun (WGS) entry which is preliminary data.</text>
</comment>
<evidence type="ECO:0000256" key="1">
    <source>
        <dbReference type="SAM" id="MobiDB-lite"/>
    </source>
</evidence>
<reference evidence="2" key="1">
    <citation type="journal article" date="2015" name="Nature">
        <title>Complex archaea that bridge the gap between prokaryotes and eukaryotes.</title>
        <authorList>
            <person name="Spang A."/>
            <person name="Saw J.H."/>
            <person name="Jorgensen S.L."/>
            <person name="Zaremba-Niedzwiedzka K."/>
            <person name="Martijn J."/>
            <person name="Lind A.E."/>
            <person name="van Eijk R."/>
            <person name="Schleper C."/>
            <person name="Guy L."/>
            <person name="Ettema T.J."/>
        </authorList>
    </citation>
    <scope>NUCLEOTIDE SEQUENCE</scope>
</reference>
<accession>A0A0F9D582</accession>
<name>A0A0F9D582_9ZZZZ</name>
<gene>
    <name evidence="2" type="ORF">LCGC14_2588230</name>
</gene>
<evidence type="ECO:0000313" key="2">
    <source>
        <dbReference type="EMBL" id="KKL07218.1"/>
    </source>
</evidence>
<sequence>MTRPDEIPCPHCERGPFVDLVKHGAQYGGRARDLAHIQMAADVLRGELESRNTVIVQLAQEANDGDGDTNNRGGDERSSRTDETADDDGHPESVGDHVDGGDGPSPMDRWLPSRQRKHA</sequence>
<dbReference type="AlphaFoldDB" id="A0A0F9D582"/>